<keyword evidence="1" id="KW-0812">Transmembrane</keyword>
<feature type="transmembrane region" description="Helical" evidence="1">
    <location>
        <begin position="160"/>
        <end position="179"/>
    </location>
</feature>
<feature type="transmembrane region" description="Helical" evidence="1">
    <location>
        <begin position="20"/>
        <end position="42"/>
    </location>
</feature>
<dbReference type="RefSeq" id="WP_107168053.1">
    <property type="nucleotide sequence ID" value="NZ_CP038498.1"/>
</dbReference>
<feature type="transmembrane region" description="Helical" evidence="1">
    <location>
        <begin position="401"/>
        <end position="422"/>
    </location>
</feature>
<keyword evidence="3" id="KW-1185">Reference proteome</keyword>
<protein>
    <recommendedName>
        <fullName evidence="4">Flippase</fullName>
    </recommendedName>
</protein>
<keyword evidence="1" id="KW-1133">Transmembrane helix</keyword>
<evidence type="ECO:0000256" key="1">
    <source>
        <dbReference type="SAM" id="Phobius"/>
    </source>
</evidence>
<feature type="transmembrane region" description="Helical" evidence="1">
    <location>
        <begin position="370"/>
        <end position="389"/>
    </location>
</feature>
<sequence>MKKLLIFGDGKYNKNVKLKLVPFITSRLAPFIGFTLIIVLISKLNYPELGKFSYLTAMYSLPVVLMSMPLAMIGNISVEEKNNGKSGYDIFLSGLPIAILMSLLGFISALIMKDNIISKENESVITASKIYIFCVPLLIANTYLFYFIEGFVNNIAMAKVKLITTFTSSFVIISISFYVKKLLTWHVFSVFLLIEIIILMLYTHVLYNYFKGKYKRHKIKSMKFISSKILRIGLPVALGLAGQKLVYFLITQRLTNFNIDLVSDLSIIMSIIGIISLPFGAFSQIHSLFVSESDKREHKKFFISGVKLSFLFIILMIFITWLIYPYLIRLYGANPQLIDNSYFIGLSFLFATSSLMLLCMSHLRALQDTFYSQATAVIILLLGFIPAIWLYKLHNGELYKIIYTQSMFTTLIILILTFRILYFKQENKKEFYHEKN</sequence>
<feature type="transmembrane region" description="Helical" evidence="1">
    <location>
        <begin position="130"/>
        <end position="148"/>
    </location>
</feature>
<feature type="transmembrane region" description="Helical" evidence="1">
    <location>
        <begin position="185"/>
        <end position="209"/>
    </location>
</feature>
<organism evidence="2 3">
    <name type="scientific">Pectobacterium punjabense</name>
    <dbReference type="NCBI Taxonomy" id="2108399"/>
    <lineage>
        <taxon>Bacteria</taxon>
        <taxon>Pseudomonadati</taxon>
        <taxon>Pseudomonadota</taxon>
        <taxon>Gammaproteobacteria</taxon>
        <taxon>Enterobacterales</taxon>
        <taxon>Pectobacteriaceae</taxon>
        <taxon>Pectobacterium</taxon>
    </lineage>
</organism>
<feature type="transmembrane region" description="Helical" evidence="1">
    <location>
        <begin position="265"/>
        <end position="289"/>
    </location>
</feature>
<keyword evidence="1" id="KW-0472">Membrane</keyword>
<feature type="transmembrane region" description="Helical" evidence="1">
    <location>
        <begin position="229"/>
        <end position="250"/>
    </location>
</feature>
<reference evidence="2 3" key="1">
    <citation type="submission" date="2019-04" db="EMBL/GenBank/DDBJ databases">
        <title>Whole Genome Sequencing of Pectobacterium punjabense SS95.</title>
        <authorList>
            <person name="Sarfraz S."/>
            <person name="Oulghazi S."/>
            <person name="Roques C."/>
            <person name="Vandecasteele C."/>
            <person name="Faure D."/>
        </authorList>
    </citation>
    <scope>NUCLEOTIDE SEQUENCE [LARGE SCALE GENOMIC DNA]</scope>
    <source>
        <strain evidence="2 3">SS95</strain>
    </source>
</reference>
<accession>A0ABX6L5K5</accession>
<name>A0ABX6L5K5_9GAMM</name>
<gene>
    <name evidence="2" type="ORF">E2566_17760</name>
</gene>
<feature type="transmembrane region" description="Helical" evidence="1">
    <location>
        <begin position="54"/>
        <end position="78"/>
    </location>
</feature>
<evidence type="ECO:0008006" key="4">
    <source>
        <dbReference type="Google" id="ProtNLM"/>
    </source>
</evidence>
<feature type="transmembrane region" description="Helical" evidence="1">
    <location>
        <begin position="90"/>
        <end position="110"/>
    </location>
</feature>
<evidence type="ECO:0000313" key="3">
    <source>
        <dbReference type="Proteomes" id="UP000502681"/>
    </source>
</evidence>
<dbReference type="EMBL" id="CP038498">
    <property type="protein sequence ID" value="QJA21618.1"/>
    <property type="molecule type" value="Genomic_DNA"/>
</dbReference>
<proteinExistence type="predicted"/>
<feature type="transmembrane region" description="Helical" evidence="1">
    <location>
        <begin position="343"/>
        <end position="363"/>
    </location>
</feature>
<feature type="transmembrane region" description="Helical" evidence="1">
    <location>
        <begin position="301"/>
        <end position="323"/>
    </location>
</feature>
<dbReference type="Proteomes" id="UP000502681">
    <property type="component" value="Chromosome"/>
</dbReference>
<evidence type="ECO:0000313" key="2">
    <source>
        <dbReference type="EMBL" id="QJA21618.1"/>
    </source>
</evidence>
<dbReference type="GeneID" id="90764803"/>